<organism evidence="1 2">
    <name type="scientific">Candidatus Magasanikbacteria bacterium CG10_big_fil_rev_8_21_14_0_10_47_10</name>
    <dbReference type="NCBI Taxonomy" id="1974652"/>
    <lineage>
        <taxon>Bacteria</taxon>
        <taxon>Candidatus Magasanikiibacteriota</taxon>
    </lineage>
</organism>
<proteinExistence type="predicted"/>
<sequence length="252" mass="28410">MKSTLSQPALDMIEHYAHLKIDGKTVRCPYFNNKRNRVRGALGVHIGKGRPEDIEHEVQILAMKQHKQLSALTATDITELMVDNNIGIDCSGFVYHVLNAQRHGALRKSIALSATNPFRKLIGKLRTAENVNVQVFANEKNSKSIALKDAAPGDIIAMLGTGEKHDLDHMLLVSEVEYNEQNEPTKIAYVHSLRWRTDAKYGHGIKFGSIRIIDASKGLLDQSWTEDGHIDEKNETLWRAKTAEKLEVRRIR</sequence>
<evidence type="ECO:0000313" key="2">
    <source>
        <dbReference type="Proteomes" id="UP000230154"/>
    </source>
</evidence>
<comment type="caution">
    <text evidence="1">The sequence shown here is derived from an EMBL/GenBank/DDBJ whole genome shotgun (WGS) entry which is preliminary data.</text>
</comment>
<gene>
    <name evidence="1" type="ORF">COU35_00180</name>
</gene>
<dbReference type="EMBL" id="PFCB01000002">
    <property type="protein sequence ID" value="PIR74875.1"/>
    <property type="molecule type" value="Genomic_DNA"/>
</dbReference>
<reference evidence="2" key="1">
    <citation type="submission" date="2017-09" db="EMBL/GenBank/DDBJ databases">
        <title>Depth-based differentiation of microbial function through sediment-hosted aquifers and enrichment of novel symbionts in the deep terrestrial subsurface.</title>
        <authorList>
            <person name="Probst A.J."/>
            <person name="Ladd B."/>
            <person name="Jarett J.K."/>
            <person name="Geller-Mcgrath D.E."/>
            <person name="Sieber C.M.K."/>
            <person name="Emerson J.B."/>
            <person name="Anantharaman K."/>
            <person name="Thomas B.C."/>
            <person name="Malmstrom R."/>
            <person name="Stieglmeier M."/>
            <person name="Klingl A."/>
            <person name="Woyke T."/>
            <person name="Ryan C.M."/>
            <person name="Banfield J.F."/>
        </authorList>
    </citation>
    <scope>NUCLEOTIDE SEQUENCE [LARGE SCALE GENOMIC DNA]</scope>
</reference>
<protein>
    <submittedName>
        <fullName evidence="1">Uncharacterized protein</fullName>
    </submittedName>
</protein>
<dbReference type="Proteomes" id="UP000230154">
    <property type="component" value="Unassembled WGS sequence"/>
</dbReference>
<name>A0A2H0TRV2_9BACT</name>
<dbReference type="Gene3D" id="3.90.1720.10">
    <property type="entry name" value="endopeptidase domain like (from Nostoc punctiforme)"/>
    <property type="match status" value="1"/>
</dbReference>
<evidence type="ECO:0000313" key="1">
    <source>
        <dbReference type="EMBL" id="PIR74875.1"/>
    </source>
</evidence>
<dbReference type="AlphaFoldDB" id="A0A2H0TRV2"/>
<accession>A0A2H0TRV2</accession>